<dbReference type="Proteomes" id="UP001056120">
    <property type="component" value="Linkage Group LG10"/>
</dbReference>
<reference evidence="2" key="1">
    <citation type="journal article" date="2022" name="Mol. Ecol. Resour.">
        <title>The genomes of chicory, endive, great burdock and yacon provide insights into Asteraceae palaeo-polyploidization history and plant inulin production.</title>
        <authorList>
            <person name="Fan W."/>
            <person name="Wang S."/>
            <person name="Wang H."/>
            <person name="Wang A."/>
            <person name="Jiang F."/>
            <person name="Liu H."/>
            <person name="Zhao H."/>
            <person name="Xu D."/>
            <person name="Zhang Y."/>
        </authorList>
    </citation>
    <scope>NUCLEOTIDE SEQUENCE [LARGE SCALE GENOMIC DNA]</scope>
    <source>
        <strain evidence="2">cv. Yunnan</strain>
    </source>
</reference>
<sequence>MVHTRVLGGIADVQVLVPNLQMVWLYTWVASCFIYPHAFFSSQKHRSKLGFSPFIIVVPLASLFFPPFSSTARHQGCLRNCCL</sequence>
<accession>A0ACB9I1I9</accession>
<evidence type="ECO:0000313" key="2">
    <source>
        <dbReference type="Proteomes" id="UP001056120"/>
    </source>
</evidence>
<organism evidence="1 2">
    <name type="scientific">Smallanthus sonchifolius</name>
    <dbReference type="NCBI Taxonomy" id="185202"/>
    <lineage>
        <taxon>Eukaryota</taxon>
        <taxon>Viridiplantae</taxon>
        <taxon>Streptophyta</taxon>
        <taxon>Embryophyta</taxon>
        <taxon>Tracheophyta</taxon>
        <taxon>Spermatophyta</taxon>
        <taxon>Magnoliopsida</taxon>
        <taxon>eudicotyledons</taxon>
        <taxon>Gunneridae</taxon>
        <taxon>Pentapetalae</taxon>
        <taxon>asterids</taxon>
        <taxon>campanulids</taxon>
        <taxon>Asterales</taxon>
        <taxon>Asteraceae</taxon>
        <taxon>Asteroideae</taxon>
        <taxon>Heliantheae alliance</taxon>
        <taxon>Millerieae</taxon>
        <taxon>Smallanthus</taxon>
    </lineage>
</organism>
<dbReference type="EMBL" id="CM042027">
    <property type="protein sequence ID" value="KAI3801421.1"/>
    <property type="molecule type" value="Genomic_DNA"/>
</dbReference>
<protein>
    <submittedName>
        <fullName evidence="1">Uncharacterized protein</fullName>
    </submittedName>
</protein>
<evidence type="ECO:0000313" key="1">
    <source>
        <dbReference type="EMBL" id="KAI3801421.1"/>
    </source>
</evidence>
<name>A0ACB9I1I9_9ASTR</name>
<gene>
    <name evidence="1" type="ORF">L1987_29526</name>
</gene>
<comment type="caution">
    <text evidence="1">The sequence shown here is derived from an EMBL/GenBank/DDBJ whole genome shotgun (WGS) entry which is preliminary data.</text>
</comment>
<proteinExistence type="predicted"/>
<keyword evidence="2" id="KW-1185">Reference proteome</keyword>
<reference evidence="1 2" key="2">
    <citation type="journal article" date="2022" name="Mol. Ecol. Resour.">
        <title>The genomes of chicory, endive, great burdock and yacon provide insights into Asteraceae paleo-polyploidization history and plant inulin production.</title>
        <authorList>
            <person name="Fan W."/>
            <person name="Wang S."/>
            <person name="Wang H."/>
            <person name="Wang A."/>
            <person name="Jiang F."/>
            <person name="Liu H."/>
            <person name="Zhao H."/>
            <person name="Xu D."/>
            <person name="Zhang Y."/>
        </authorList>
    </citation>
    <scope>NUCLEOTIDE SEQUENCE [LARGE SCALE GENOMIC DNA]</scope>
    <source>
        <strain evidence="2">cv. Yunnan</strain>
        <tissue evidence="1">Leaves</tissue>
    </source>
</reference>